<dbReference type="GO" id="GO:0043937">
    <property type="term" value="P:regulation of sporulation"/>
    <property type="evidence" value="ECO:0007669"/>
    <property type="project" value="InterPro"/>
</dbReference>
<feature type="region of interest" description="Disordered" evidence="1">
    <location>
        <begin position="45"/>
        <end position="66"/>
    </location>
</feature>
<dbReference type="EMBL" id="CP041372">
    <property type="protein sequence ID" value="QKS70677.1"/>
    <property type="molecule type" value="Genomic_DNA"/>
</dbReference>
<name>A0A859FC85_9BACI</name>
<dbReference type="InterPro" id="IPR018540">
    <property type="entry name" value="Spo0E-like"/>
</dbReference>
<dbReference type="Gene3D" id="4.10.280.10">
    <property type="entry name" value="Helix-loop-helix DNA-binding domain"/>
    <property type="match status" value="1"/>
</dbReference>
<dbReference type="GO" id="GO:0046983">
    <property type="term" value="F:protein dimerization activity"/>
    <property type="evidence" value="ECO:0007669"/>
    <property type="project" value="InterPro"/>
</dbReference>
<organism evidence="2 3">
    <name type="scientific">Paenalkalicoccus suaedae</name>
    <dbReference type="NCBI Taxonomy" id="2592382"/>
    <lineage>
        <taxon>Bacteria</taxon>
        <taxon>Bacillati</taxon>
        <taxon>Bacillota</taxon>
        <taxon>Bacilli</taxon>
        <taxon>Bacillales</taxon>
        <taxon>Bacillaceae</taxon>
        <taxon>Paenalkalicoccus</taxon>
    </lineage>
</organism>
<evidence type="ECO:0000313" key="3">
    <source>
        <dbReference type="Proteomes" id="UP000318138"/>
    </source>
</evidence>
<accession>A0A859FC85</accession>
<gene>
    <name evidence="2" type="ORF">FLK61_28465</name>
</gene>
<dbReference type="InterPro" id="IPR036638">
    <property type="entry name" value="HLH_DNA-bd_sf"/>
</dbReference>
<dbReference type="KEGG" id="psua:FLK61_28465"/>
<dbReference type="RefSeq" id="WP_176008713.1">
    <property type="nucleotide sequence ID" value="NZ_CP041372.2"/>
</dbReference>
<dbReference type="SUPFAM" id="SSF140500">
    <property type="entry name" value="BAS1536-like"/>
    <property type="match status" value="1"/>
</dbReference>
<dbReference type="Proteomes" id="UP000318138">
    <property type="component" value="Chromosome"/>
</dbReference>
<evidence type="ECO:0000313" key="2">
    <source>
        <dbReference type="EMBL" id="QKS70677.1"/>
    </source>
</evidence>
<feature type="compositionally biased region" description="Basic and acidic residues" evidence="1">
    <location>
        <begin position="45"/>
        <end position="60"/>
    </location>
</feature>
<dbReference type="Pfam" id="PF09388">
    <property type="entry name" value="SpoOE-like"/>
    <property type="match status" value="1"/>
</dbReference>
<dbReference type="InterPro" id="IPR037208">
    <property type="entry name" value="Spo0E-like_sf"/>
</dbReference>
<reference evidence="3" key="1">
    <citation type="submission" date="2019-07" db="EMBL/GenBank/DDBJ databases">
        <title>Bacillus alkalisoli sp. nov. isolated from saline soil.</title>
        <authorList>
            <person name="Sun J.-Q."/>
            <person name="Xu L."/>
        </authorList>
    </citation>
    <scope>NUCLEOTIDE SEQUENCE [LARGE SCALE GENOMIC DNA]</scope>
    <source>
        <strain evidence="3">M4U3P1</strain>
    </source>
</reference>
<dbReference type="AlphaFoldDB" id="A0A859FC85"/>
<evidence type="ECO:0000256" key="1">
    <source>
        <dbReference type="SAM" id="MobiDB-lite"/>
    </source>
</evidence>
<sequence>MRKDDLTAQIERKRKEMMELANKHGFTSSKALELSQDLDQLINLRIKESHPSNKQDDPLKETPLLP</sequence>
<dbReference type="PANTHER" id="PTHR41263:SF1">
    <property type="entry name" value="ASPARTYL-PHOSPHATE PHOSPHATASE YISI"/>
    <property type="match status" value="1"/>
</dbReference>
<dbReference type="PANTHER" id="PTHR41263">
    <property type="entry name" value="ASPARTYL-PHOSPHATE PHOSPHATASE YISI"/>
    <property type="match status" value="1"/>
</dbReference>
<dbReference type="InterPro" id="IPR053028">
    <property type="entry name" value="Spo0E-like_phosphatase"/>
</dbReference>
<keyword evidence="3" id="KW-1185">Reference proteome</keyword>
<proteinExistence type="predicted"/>
<protein>
    <submittedName>
        <fullName evidence="2">Aspartyl-phosphate phosphatase Spo0E family protein</fullName>
    </submittedName>
</protein>